<keyword evidence="2" id="KW-0156">Chromatin regulator</keyword>
<dbReference type="PROSITE" id="PS01159">
    <property type="entry name" value="WW_DOMAIN_1"/>
    <property type="match status" value="1"/>
</dbReference>
<accession>A0A8J4SJA7</accession>
<organism evidence="6 7">
    <name type="scientific">Paragonimus heterotremus</name>
    <dbReference type="NCBI Taxonomy" id="100268"/>
    <lineage>
        <taxon>Eukaryota</taxon>
        <taxon>Metazoa</taxon>
        <taxon>Spiralia</taxon>
        <taxon>Lophotrochozoa</taxon>
        <taxon>Platyhelminthes</taxon>
        <taxon>Trematoda</taxon>
        <taxon>Digenea</taxon>
        <taxon>Plagiorchiida</taxon>
        <taxon>Troglotremata</taxon>
        <taxon>Troglotrematidae</taxon>
        <taxon>Paragonimus</taxon>
    </lineage>
</organism>
<dbReference type="InterPro" id="IPR036020">
    <property type="entry name" value="WW_dom_sf"/>
</dbReference>
<dbReference type="InterPro" id="IPR038867">
    <property type="entry name" value="WAC"/>
</dbReference>
<evidence type="ECO:0000313" key="6">
    <source>
        <dbReference type="EMBL" id="KAF5395550.1"/>
    </source>
</evidence>
<dbReference type="GO" id="GO:0005634">
    <property type="term" value="C:nucleus"/>
    <property type="evidence" value="ECO:0007669"/>
    <property type="project" value="UniProtKB-SubCell"/>
</dbReference>
<keyword evidence="7" id="KW-1185">Reference proteome</keyword>
<dbReference type="AlphaFoldDB" id="A0A8J4SJA7"/>
<sequence>MEDYSSHSADSVTQKTKKMGAARGRFEKNAIRVSGDWSEQLSSKGKIYFYNCITEVSQWQKPPDWKLPDMDHEELLRRLGSREQVTVDGKSTKRLHVTSSVNVGGVRDSVYGSCLSPKRGKYTSEVRRVNQAAGNKFSPALMDSSVTRVNCLTELTPRSFNHRSRPISRSSPKRHYDHRGSQAFGLTAQSRRHLTNNLSVPPCPVEARHLTRWQTANLRNRLSVFGTIHTISMFLRDLRVVPQKRRT</sequence>
<dbReference type="InterPro" id="IPR001202">
    <property type="entry name" value="WW_dom"/>
</dbReference>
<name>A0A8J4SJA7_9TREM</name>
<evidence type="ECO:0000256" key="4">
    <source>
        <dbReference type="SAM" id="MobiDB-lite"/>
    </source>
</evidence>
<dbReference type="SUPFAM" id="SSF51045">
    <property type="entry name" value="WW domain"/>
    <property type="match status" value="1"/>
</dbReference>
<comment type="caution">
    <text evidence="6">The sequence shown here is derived from an EMBL/GenBank/DDBJ whole genome shotgun (WGS) entry which is preliminary data.</text>
</comment>
<dbReference type="GO" id="GO:0006325">
    <property type="term" value="P:chromatin organization"/>
    <property type="evidence" value="ECO:0007669"/>
    <property type="project" value="UniProtKB-KW"/>
</dbReference>
<dbReference type="Gene3D" id="2.20.70.10">
    <property type="match status" value="1"/>
</dbReference>
<dbReference type="OrthoDB" id="10072039at2759"/>
<dbReference type="PROSITE" id="PS50020">
    <property type="entry name" value="WW_DOMAIN_2"/>
    <property type="match status" value="1"/>
</dbReference>
<proteinExistence type="predicted"/>
<dbReference type="Pfam" id="PF00397">
    <property type="entry name" value="WW"/>
    <property type="match status" value="1"/>
</dbReference>
<reference evidence="6" key="1">
    <citation type="submission" date="2019-05" db="EMBL/GenBank/DDBJ databases">
        <title>Annotation for the trematode Paragonimus heterotremus.</title>
        <authorList>
            <person name="Choi Y.-J."/>
        </authorList>
    </citation>
    <scope>NUCLEOTIDE SEQUENCE</scope>
    <source>
        <strain evidence="6">LC</strain>
    </source>
</reference>
<evidence type="ECO:0000256" key="2">
    <source>
        <dbReference type="ARBA" id="ARBA00022853"/>
    </source>
</evidence>
<evidence type="ECO:0000313" key="7">
    <source>
        <dbReference type="Proteomes" id="UP000748531"/>
    </source>
</evidence>
<dbReference type="EMBL" id="LUCH01011819">
    <property type="protein sequence ID" value="KAF5395550.1"/>
    <property type="molecule type" value="Genomic_DNA"/>
</dbReference>
<feature type="domain" description="WW" evidence="5">
    <location>
        <begin position="31"/>
        <end position="64"/>
    </location>
</feature>
<protein>
    <recommendedName>
        <fullName evidence="5">WW domain-containing protein</fullName>
    </recommendedName>
</protein>
<evidence type="ECO:0000256" key="1">
    <source>
        <dbReference type="ARBA" id="ARBA00004123"/>
    </source>
</evidence>
<keyword evidence="3" id="KW-0539">Nucleus</keyword>
<dbReference type="GO" id="GO:0010506">
    <property type="term" value="P:regulation of autophagy"/>
    <property type="evidence" value="ECO:0007669"/>
    <property type="project" value="TreeGrafter"/>
</dbReference>
<dbReference type="CDD" id="cd00201">
    <property type="entry name" value="WW"/>
    <property type="match status" value="1"/>
</dbReference>
<dbReference type="GO" id="GO:0000993">
    <property type="term" value="F:RNA polymerase II complex binding"/>
    <property type="evidence" value="ECO:0007669"/>
    <property type="project" value="TreeGrafter"/>
</dbReference>
<dbReference type="GO" id="GO:1904263">
    <property type="term" value="P:positive regulation of TORC1 signaling"/>
    <property type="evidence" value="ECO:0007669"/>
    <property type="project" value="TreeGrafter"/>
</dbReference>
<dbReference type="PANTHER" id="PTHR15911:SF6">
    <property type="entry name" value="WW DOMAIN-CONTAINING ADAPTER PROTEIN WITH COILED-COIL"/>
    <property type="match status" value="1"/>
</dbReference>
<evidence type="ECO:0000259" key="5">
    <source>
        <dbReference type="PROSITE" id="PS50020"/>
    </source>
</evidence>
<comment type="subcellular location">
    <subcellularLocation>
        <location evidence="1">Nucleus</location>
    </subcellularLocation>
</comment>
<dbReference type="Proteomes" id="UP000748531">
    <property type="component" value="Unassembled WGS sequence"/>
</dbReference>
<dbReference type="GO" id="GO:0003682">
    <property type="term" value="F:chromatin binding"/>
    <property type="evidence" value="ECO:0007669"/>
    <property type="project" value="TreeGrafter"/>
</dbReference>
<evidence type="ECO:0000256" key="3">
    <source>
        <dbReference type="ARBA" id="ARBA00023242"/>
    </source>
</evidence>
<feature type="region of interest" description="Disordered" evidence="4">
    <location>
        <begin position="1"/>
        <end position="23"/>
    </location>
</feature>
<dbReference type="SMART" id="SM00456">
    <property type="entry name" value="WW"/>
    <property type="match status" value="1"/>
</dbReference>
<gene>
    <name evidence="6" type="ORF">PHET_11738</name>
</gene>
<feature type="compositionally biased region" description="Polar residues" evidence="4">
    <location>
        <begin position="1"/>
        <end position="14"/>
    </location>
</feature>
<dbReference type="PANTHER" id="PTHR15911">
    <property type="entry name" value="WW DOMAIN-CONTAINING ADAPTER PROTEIN WITH COILED-COIL"/>
    <property type="match status" value="1"/>
</dbReference>